<proteinExistence type="predicted"/>
<dbReference type="KEGG" id="msar:MSAR_37370"/>
<dbReference type="Proteomes" id="UP000466445">
    <property type="component" value="Chromosome"/>
</dbReference>
<evidence type="ECO:0000313" key="3">
    <source>
        <dbReference type="Proteomes" id="UP000466445"/>
    </source>
</evidence>
<evidence type="ECO:0000313" key="2">
    <source>
        <dbReference type="EMBL" id="BBY60601.1"/>
    </source>
</evidence>
<organism evidence="2 3">
    <name type="scientific">Mycolicibacterium sarraceniae</name>
    <dbReference type="NCBI Taxonomy" id="1534348"/>
    <lineage>
        <taxon>Bacteria</taxon>
        <taxon>Bacillati</taxon>
        <taxon>Actinomycetota</taxon>
        <taxon>Actinomycetes</taxon>
        <taxon>Mycobacteriales</taxon>
        <taxon>Mycobacteriaceae</taxon>
        <taxon>Mycolicibacterium</taxon>
    </lineage>
</organism>
<sequence length="246" mass="26378">MALDALDAAVELIAATDLATLPPVKRFAVLERLEIACRRQVAISHAGVAKLGRFSGCPPVRIALADVWSTASGVTGSLRISRTEASRRIRCAEQLAPRRTLTGAGEHLSVGRLIADPGVCSPGNPALTTSDEVQERVRRSCGQRQHDALKALVRGQLGDPKFVQHNGLPVTAIATATVQDLQAGTGHAVTAGGWRERGQHSRKLMCPNRFHLIEQELNMPALSSIDHRVVIAIDPHKPSDTPRSCP</sequence>
<keyword evidence="3" id="KW-1185">Reference proteome</keyword>
<feature type="domain" description="DUF222" evidence="1">
    <location>
        <begin position="28"/>
        <end position="112"/>
    </location>
</feature>
<accession>A0A7I7SWA4</accession>
<feature type="domain" description="DUF222" evidence="1">
    <location>
        <begin position="114"/>
        <end position="193"/>
    </location>
</feature>
<gene>
    <name evidence="2" type="ORF">MSAR_37370</name>
</gene>
<dbReference type="InterPro" id="IPR003870">
    <property type="entry name" value="DUF222"/>
</dbReference>
<evidence type="ECO:0000259" key="1">
    <source>
        <dbReference type="Pfam" id="PF02720"/>
    </source>
</evidence>
<name>A0A7I7SWA4_9MYCO</name>
<dbReference type="EMBL" id="AP022595">
    <property type="protein sequence ID" value="BBY60601.1"/>
    <property type="molecule type" value="Genomic_DNA"/>
</dbReference>
<dbReference type="AlphaFoldDB" id="A0A7I7SWA4"/>
<protein>
    <recommendedName>
        <fullName evidence="1">DUF222 domain-containing protein</fullName>
    </recommendedName>
</protein>
<reference evidence="2 3" key="1">
    <citation type="journal article" date="2019" name="Emerg. Microbes Infect.">
        <title>Comprehensive subspecies identification of 175 nontuberculous mycobacteria species based on 7547 genomic profiles.</title>
        <authorList>
            <person name="Matsumoto Y."/>
            <person name="Kinjo T."/>
            <person name="Motooka D."/>
            <person name="Nabeya D."/>
            <person name="Jung N."/>
            <person name="Uechi K."/>
            <person name="Horii T."/>
            <person name="Iida T."/>
            <person name="Fujita J."/>
            <person name="Nakamura S."/>
        </authorList>
    </citation>
    <scope>NUCLEOTIDE SEQUENCE [LARGE SCALE GENOMIC DNA]</scope>
    <source>
        <strain evidence="2 3">JCM 30395</strain>
    </source>
</reference>
<dbReference type="Pfam" id="PF02720">
    <property type="entry name" value="DUF222"/>
    <property type="match status" value="2"/>
</dbReference>